<dbReference type="Proteomes" id="UP001416858">
    <property type="component" value="Unassembled WGS sequence"/>
</dbReference>
<comment type="caution">
    <text evidence="2">The sequence shown here is derived from an EMBL/GenBank/DDBJ whole genome shotgun (WGS) entry which is preliminary data.</text>
</comment>
<evidence type="ECO:0000313" key="2">
    <source>
        <dbReference type="EMBL" id="GAA5506876.1"/>
    </source>
</evidence>
<organism evidence="2 3">
    <name type="scientific">Novipirellula caenicola</name>
    <dbReference type="NCBI Taxonomy" id="1536901"/>
    <lineage>
        <taxon>Bacteria</taxon>
        <taxon>Pseudomonadati</taxon>
        <taxon>Planctomycetota</taxon>
        <taxon>Planctomycetia</taxon>
        <taxon>Pirellulales</taxon>
        <taxon>Pirellulaceae</taxon>
        <taxon>Novipirellula</taxon>
    </lineage>
</organism>
<name>A0ABP9VQ08_9BACT</name>
<reference evidence="2 3" key="1">
    <citation type="submission" date="2024-02" db="EMBL/GenBank/DDBJ databases">
        <title>Rhodopirellula caenicola NBRC 110016.</title>
        <authorList>
            <person name="Ichikawa N."/>
            <person name="Katano-Makiyama Y."/>
            <person name="Hidaka K."/>
        </authorList>
    </citation>
    <scope>NUCLEOTIDE SEQUENCE [LARGE SCALE GENOMIC DNA]</scope>
    <source>
        <strain evidence="2 3">NBRC 110016</strain>
    </source>
</reference>
<feature type="compositionally biased region" description="Polar residues" evidence="1">
    <location>
        <begin position="197"/>
        <end position="207"/>
    </location>
</feature>
<feature type="region of interest" description="Disordered" evidence="1">
    <location>
        <begin position="101"/>
        <end position="262"/>
    </location>
</feature>
<evidence type="ECO:0000256" key="1">
    <source>
        <dbReference type="SAM" id="MobiDB-lite"/>
    </source>
</evidence>
<dbReference type="EMBL" id="BAABRO010000004">
    <property type="protein sequence ID" value="GAA5506876.1"/>
    <property type="molecule type" value="Genomic_DNA"/>
</dbReference>
<evidence type="ECO:0000313" key="3">
    <source>
        <dbReference type="Proteomes" id="UP001416858"/>
    </source>
</evidence>
<gene>
    <name evidence="2" type="ORF">Rcae01_02329</name>
</gene>
<feature type="compositionally biased region" description="Pro residues" evidence="1">
    <location>
        <begin position="216"/>
        <end position="228"/>
    </location>
</feature>
<proteinExistence type="predicted"/>
<protein>
    <submittedName>
        <fullName evidence="2">Uncharacterized protein</fullName>
    </submittedName>
</protein>
<accession>A0ABP9VQ08</accession>
<keyword evidence="3" id="KW-1185">Reference proteome</keyword>
<sequence>MAAAPELPRSLRKTIRRSQTTTVICPAVQTKDLAAIGRSNPARFVCVMVLSLAGMTLLAGCQGRAHKDLYQQRIANEVRILEDQLYEADYENRKLRDELERMKSRVSSGTADPHHRSKSQSDYGPPIPSPDPLSDKPLSNGAMYGPPDSIDSFDMESDFGDSLIDPGQAVPMDRLNNPFTDEPSGGERPHTDGPISDGSSRSGNKRNQPLVDPAPRMLPPPVGVPEPPGKSDTEVSPIEPGEILPPPSSNGKGKPKPPGQIILPDAAKATQEEISAPETLELHTGLSGGHQSDNDHEVDGLYLVINALDHYGKTVNLEDFEIDAEMSIVILDPAREPSEAKIGRWEFSAEEVSELIRSRPLSGFHVPVIWQDVEPQSDEVIVHVRLRSEGDEMRCKGRVKVAESGVIAKWTPRGDAEKR</sequence>